<protein>
    <submittedName>
        <fullName evidence="2">Serine hydrolase</fullName>
    </submittedName>
</protein>
<dbReference type="SUPFAM" id="SSF56601">
    <property type="entry name" value="beta-lactamase/transpeptidase-like"/>
    <property type="match status" value="1"/>
</dbReference>
<sequence length="331" mass="37175">MINLSEFHSYVSDSQSNICQVAVIQNGKTVINDTWNNYKANDTVHTMSVTKSVVSLLVGIAVDKGLIGSIDDYVLDYFPDYKIKRGEKTIQKITLKNLLTMTAPYKYKAEPWSKICVQEDWSIAALDFLGGRRGITGEFQYSTLGIHILTGIIAAVSKMTTVDFANKYLFEPLMIAPRKIYVAPDAEAHKAFTVGKTPKGNIWFSDEKGVGAAGYGLCLSADEMSKIGLLCLKKGVFHNERIVSEKWLEESTKVRLCCGEKFRDMKYGYLWWIIDENEGSYAAIGNSGNVIYINPKKELVVAVAAYFKPTVFDRIDFIKEQIEEKIDGYEQ</sequence>
<gene>
    <name evidence="2" type="ORF">Tn6712_000079</name>
</gene>
<dbReference type="PANTHER" id="PTHR43283">
    <property type="entry name" value="BETA-LACTAMASE-RELATED"/>
    <property type="match status" value="1"/>
</dbReference>
<accession>A0A8F5V5X4</accession>
<dbReference type="PANTHER" id="PTHR43283:SF7">
    <property type="entry name" value="BETA-LACTAMASE-RELATED DOMAIN-CONTAINING PROTEIN"/>
    <property type="match status" value="1"/>
</dbReference>
<organism evidence="2">
    <name type="scientific">Enterococcus faecium</name>
    <name type="common">Streptococcus faecium</name>
    <dbReference type="NCBI Taxonomy" id="1352"/>
    <lineage>
        <taxon>Bacteria</taxon>
        <taxon>Bacillati</taxon>
        <taxon>Bacillota</taxon>
        <taxon>Bacilli</taxon>
        <taxon>Lactobacillales</taxon>
        <taxon>Enterococcaceae</taxon>
        <taxon>Enterococcus</taxon>
    </lineage>
</organism>
<proteinExistence type="predicted"/>
<dbReference type="EMBL" id="MT951616">
    <property type="protein sequence ID" value="QXO84707.1"/>
    <property type="molecule type" value="Genomic_DNA"/>
</dbReference>
<evidence type="ECO:0000259" key="1">
    <source>
        <dbReference type="Pfam" id="PF00144"/>
    </source>
</evidence>
<evidence type="ECO:0000313" key="2">
    <source>
        <dbReference type="EMBL" id="QXO84707.1"/>
    </source>
</evidence>
<name>A0A8F5V5X4_ENTFC</name>
<dbReference type="InterPro" id="IPR001466">
    <property type="entry name" value="Beta-lactam-related"/>
</dbReference>
<keyword evidence="2" id="KW-0378">Hydrolase</keyword>
<dbReference type="AlphaFoldDB" id="A0A8F5V5X4"/>
<dbReference type="Pfam" id="PF00144">
    <property type="entry name" value="Beta-lactamase"/>
    <property type="match status" value="1"/>
</dbReference>
<reference evidence="2" key="1">
    <citation type="submission" date="2020-08" db="EMBL/GenBank/DDBJ databases">
        <title>Novel genomic islands and a new vanD-subtype in the first VanD-type vancomycin resistant enterococci identified in Norway.</title>
        <authorList>
            <person name="Rubaye A.M."/>
            <person name="Janice J."/>
            <person name="Sundsfjord A."/>
            <person name="Hegstad K."/>
        </authorList>
    </citation>
    <scope>NUCLEOTIDE SEQUENCE</scope>
    <source>
        <strain evidence="2">KresVRE0002</strain>
    </source>
</reference>
<dbReference type="Gene3D" id="3.40.710.10">
    <property type="entry name" value="DD-peptidase/beta-lactamase superfamily"/>
    <property type="match status" value="1"/>
</dbReference>
<dbReference type="GO" id="GO:0016787">
    <property type="term" value="F:hydrolase activity"/>
    <property type="evidence" value="ECO:0007669"/>
    <property type="project" value="UniProtKB-KW"/>
</dbReference>
<feature type="domain" description="Beta-lactamase-related" evidence="1">
    <location>
        <begin position="20"/>
        <end position="306"/>
    </location>
</feature>
<dbReference type="InterPro" id="IPR050789">
    <property type="entry name" value="Diverse_Enzym_Activities"/>
</dbReference>
<dbReference type="InterPro" id="IPR012338">
    <property type="entry name" value="Beta-lactam/transpept-like"/>
</dbReference>